<keyword evidence="5 7" id="KW-1133">Transmembrane helix</keyword>
<keyword evidence="4 7" id="KW-0812">Transmembrane</keyword>
<keyword evidence="10" id="KW-1185">Reference proteome</keyword>
<evidence type="ECO:0000256" key="4">
    <source>
        <dbReference type="ARBA" id="ARBA00022692"/>
    </source>
</evidence>
<evidence type="ECO:0000256" key="6">
    <source>
        <dbReference type="ARBA" id="ARBA00023136"/>
    </source>
</evidence>
<dbReference type="RefSeq" id="WP_132014129.1">
    <property type="nucleotide sequence ID" value="NZ_SLUN01000010.1"/>
</dbReference>
<dbReference type="Proteomes" id="UP000295008">
    <property type="component" value="Unassembled WGS sequence"/>
</dbReference>
<feature type="transmembrane region" description="Helical" evidence="7">
    <location>
        <begin position="12"/>
        <end position="32"/>
    </location>
</feature>
<dbReference type="CDD" id="cd06261">
    <property type="entry name" value="TM_PBP2"/>
    <property type="match status" value="1"/>
</dbReference>
<comment type="subcellular location">
    <subcellularLocation>
        <location evidence="1 7">Cell membrane</location>
        <topology evidence="1 7">Multi-pass membrane protein</topology>
    </subcellularLocation>
</comment>
<organism evidence="9 10">
    <name type="scientific">Hydrogenispora ethanolica</name>
    <dbReference type="NCBI Taxonomy" id="1082276"/>
    <lineage>
        <taxon>Bacteria</taxon>
        <taxon>Bacillati</taxon>
        <taxon>Bacillota</taxon>
        <taxon>Hydrogenispora</taxon>
    </lineage>
</organism>
<proteinExistence type="inferred from homology"/>
<keyword evidence="3" id="KW-1003">Cell membrane</keyword>
<feature type="domain" description="ABC transmembrane type-1" evidence="8">
    <location>
        <begin position="71"/>
        <end position="262"/>
    </location>
</feature>
<dbReference type="EMBL" id="SLUN01000010">
    <property type="protein sequence ID" value="TCL70039.1"/>
    <property type="molecule type" value="Genomic_DNA"/>
</dbReference>
<accession>A0A4R1RUF6</accession>
<evidence type="ECO:0000256" key="7">
    <source>
        <dbReference type="RuleBase" id="RU363032"/>
    </source>
</evidence>
<dbReference type="GO" id="GO:0055085">
    <property type="term" value="P:transmembrane transport"/>
    <property type="evidence" value="ECO:0007669"/>
    <property type="project" value="InterPro"/>
</dbReference>
<evidence type="ECO:0000256" key="5">
    <source>
        <dbReference type="ARBA" id="ARBA00022989"/>
    </source>
</evidence>
<dbReference type="Pfam" id="PF00528">
    <property type="entry name" value="BPD_transp_1"/>
    <property type="match status" value="1"/>
</dbReference>
<feature type="transmembrane region" description="Helical" evidence="7">
    <location>
        <begin position="106"/>
        <end position="130"/>
    </location>
</feature>
<feature type="transmembrane region" description="Helical" evidence="7">
    <location>
        <begin position="240"/>
        <end position="261"/>
    </location>
</feature>
<dbReference type="InterPro" id="IPR000515">
    <property type="entry name" value="MetI-like"/>
</dbReference>
<feature type="transmembrane region" description="Helical" evidence="7">
    <location>
        <begin position="75"/>
        <end position="94"/>
    </location>
</feature>
<protein>
    <submittedName>
        <fullName evidence="9">Carbohydrate ABC transporter membrane protein 2 (CUT1 family)</fullName>
    </submittedName>
</protein>
<dbReference type="SUPFAM" id="SSF161098">
    <property type="entry name" value="MetI-like"/>
    <property type="match status" value="1"/>
</dbReference>
<dbReference type="GO" id="GO:0005886">
    <property type="term" value="C:plasma membrane"/>
    <property type="evidence" value="ECO:0007669"/>
    <property type="project" value="UniProtKB-SubCell"/>
</dbReference>
<keyword evidence="2 7" id="KW-0813">Transport</keyword>
<dbReference type="Gene3D" id="1.10.3720.10">
    <property type="entry name" value="MetI-like"/>
    <property type="match status" value="1"/>
</dbReference>
<evidence type="ECO:0000256" key="1">
    <source>
        <dbReference type="ARBA" id="ARBA00004651"/>
    </source>
</evidence>
<gene>
    <name evidence="9" type="ORF">EDC14_101028</name>
</gene>
<name>A0A4R1RUF6_HYDET</name>
<comment type="similarity">
    <text evidence="7">Belongs to the binding-protein-dependent transport system permease family.</text>
</comment>
<evidence type="ECO:0000313" key="9">
    <source>
        <dbReference type="EMBL" id="TCL70039.1"/>
    </source>
</evidence>
<reference evidence="9 10" key="1">
    <citation type="submission" date="2019-03" db="EMBL/GenBank/DDBJ databases">
        <title>Genomic Encyclopedia of Type Strains, Phase IV (KMG-IV): sequencing the most valuable type-strain genomes for metagenomic binning, comparative biology and taxonomic classification.</title>
        <authorList>
            <person name="Goeker M."/>
        </authorList>
    </citation>
    <scope>NUCLEOTIDE SEQUENCE [LARGE SCALE GENOMIC DNA]</scope>
    <source>
        <strain evidence="9 10">LX-B</strain>
    </source>
</reference>
<dbReference type="AlphaFoldDB" id="A0A4R1RUF6"/>
<dbReference type="InterPro" id="IPR035906">
    <property type="entry name" value="MetI-like_sf"/>
</dbReference>
<sequence length="277" mass="31246">MNASKRLGRAVFYLLVIGLVLFSIGPIIWMLLSSLRPKVEFFAIPPTFLPKRWTLENYFSVFRETEFVRFLMNSIWISIGAIVISTVVGVSAAYSLTRFQYRGRKLFSVFSLFAYMLPSILLVIPLYLIAVQLKLTDKLSGLVLAYVALCLPYCIWVLCSFFETLPIELEESAFIDGCGRVRALFHVALPMLIPGIIAVIVFTFTYVWNEYLFALVFINSDAKRTFPVGLESFVTSFDVYWEYILSGSIIVSIPAVVIFLVTQRSLIKGYGAGAIKG</sequence>
<dbReference type="OrthoDB" id="9794684at2"/>
<keyword evidence="6 7" id="KW-0472">Membrane</keyword>
<evidence type="ECO:0000259" key="8">
    <source>
        <dbReference type="PROSITE" id="PS50928"/>
    </source>
</evidence>
<feature type="transmembrane region" description="Helical" evidence="7">
    <location>
        <begin position="142"/>
        <end position="162"/>
    </location>
</feature>
<evidence type="ECO:0000313" key="10">
    <source>
        <dbReference type="Proteomes" id="UP000295008"/>
    </source>
</evidence>
<dbReference type="InterPro" id="IPR050901">
    <property type="entry name" value="BP-dep_ABC_trans_perm"/>
</dbReference>
<dbReference type="PANTHER" id="PTHR32243:SF18">
    <property type="entry name" value="INNER MEMBRANE ABC TRANSPORTER PERMEASE PROTEIN YCJP"/>
    <property type="match status" value="1"/>
</dbReference>
<dbReference type="PANTHER" id="PTHR32243">
    <property type="entry name" value="MALTOSE TRANSPORT SYSTEM PERMEASE-RELATED"/>
    <property type="match status" value="1"/>
</dbReference>
<feature type="transmembrane region" description="Helical" evidence="7">
    <location>
        <begin position="183"/>
        <end position="208"/>
    </location>
</feature>
<evidence type="ECO:0000256" key="3">
    <source>
        <dbReference type="ARBA" id="ARBA00022475"/>
    </source>
</evidence>
<evidence type="ECO:0000256" key="2">
    <source>
        <dbReference type="ARBA" id="ARBA00022448"/>
    </source>
</evidence>
<dbReference type="PROSITE" id="PS50928">
    <property type="entry name" value="ABC_TM1"/>
    <property type="match status" value="1"/>
</dbReference>
<comment type="caution">
    <text evidence="9">The sequence shown here is derived from an EMBL/GenBank/DDBJ whole genome shotgun (WGS) entry which is preliminary data.</text>
</comment>